<evidence type="ECO:0000313" key="1">
    <source>
        <dbReference type="EMBL" id="KAL2810793.1"/>
    </source>
</evidence>
<organism evidence="1 2">
    <name type="scientific">Aspergillus cavernicola</name>
    <dbReference type="NCBI Taxonomy" id="176166"/>
    <lineage>
        <taxon>Eukaryota</taxon>
        <taxon>Fungi</taxon>
        <taxon>Dikarya</taxon>
        <taxon>Ascomycota</taxon>
        <taxon>Pezizomycotina</taxon>
        <taxon>Eurotiomycetes</taxon>
        <taxon>Eurotiomycetidae</taxon>
        <taxon>Eurotiales</taxon>
        <taxon>Aspergillaceae</taxon>
        <taxon>Aspergillus</taxon>
        <taxon>Aspergillus subgen. Nidulantes</taxon>
    </lineage>
</organism>
<gene>
    <name evidence="1" type="ORF">BDW59DRAFT_168100</name>
</gene>
<dbReference type="Proteomes" id="UP001610335">
    <property type="component" value="Unassembled WGS sequence"/>
</dbReference>
<keyword evidence="2" id="KW-1185">Reference proteome</keyword>
<name>A0ABR4H7M8_9EURO</name>
<sequence>MSLPNISDTLANALDLLELEAEEPKVSTKVAHIITAWKAAPFIRHLKCWKDSDSEEILRQDLEKGLHEALAVIKTKTHVLGPLLEDQEFKPFHPVLENVRQQIDDRRISCLRDIGKELFLLALKVEANDDAYIKFWRDTITRLSQIFSFSDADLCMSKDKQDNISYLLGLSEQVAHSKGINESMLNAHGWGYLCLNLTNRKRLD</sequence>
<dbReference type="EMBL" id="JBFXLS010000318">
    <property type="protein sequence ID" value="KAL2810793.1"/>
    <property type="molecule type" value="Genomic_DNA"/>
</dbReference>
<proteinExistence type="predicted"/>
<evidence type="ECO:0000313" key="2">
    <source>
        <dbReference type="Proteomes" id="UP001610335"/>
    </source>
</evidence>
<protein>
    <submittedName>
        <fullName evidence="1">Uncharacterized protein</fullName>
    </submittedName>
</protein>
<comment type="caution">
    <text evidence="1">The sequence shown here is derived from an EMBL/GenBank/DDBJ whole genome shotgun (WGS) entry which is preliminary data.</text>
</comment>
<reference evidence="1 2" key="1">
    <citation type="submission" date="2024-07" db="EMBL/GenBank/DDBJ databases">
        <title>Section-level genome sequencing and comparative genomics of Aspergillus sections Usti and Cavernicolus.</title>
        <authorList>
            <consortium name="Lawrence Berkeley National Laboratory"/>
            <person name="Nybo J.L."/>
            <person name="Vesth T.C."/>
            <person name="Theobald S."/>
            <person name="Frisvad J.C."/>
            <person name="Larsen T.O."/>
            <person name="Kjaerboelling I."/>
            <person name="Rothschild-Mancinelli K."/>
            <person name="Lyhne E.K."/>
            <person name="Kogle M.E."/>
            <person name="Barry K."/>
            <person name="Clum A."/>
            <person name="Na H."/>
            <person name="Ledsgaard L."/>
            <person name="Lin J."/>
            <person name="Lipzen A."/>
            <person name="Kuo A."/>
            <person name="Riley R."/>
            <person name="Mondo S."/>
            <person name="LaButti K."/>
            <person name="Haridas S."/>
            <person name="Pangalinan J."/>
            <person name="Salamov A.A."/>
            <person name="Simmons B.A."/>
            <person name="Magnuson J.K."/>
            <person name="Chen J."/>
            <person name="Drula E."/>
            <person name="Henrissat B."/>
            <person name="Wiebenga A."/>
            <person name="Lubbers R.J."/>
            <person name="Gomes A.C."/>
            <person name="Makela M.R."/>
            <person name="Stajich J."/>
            <person name="Grigoriev I.V."/>
            <person name="Mortensen U.H."/>
            <person name="De vries R.P."/>
            <person name="Baker S.E."/>
            <person name="Andersen M.R."/>
        </authorList>
    </citation>
    <scope>NUCLEOTIDE SEQUENCE [LARGE SCALE GENOMIC DNA]</scope>
    <source>
        <strain evidence="1 2">CBS 600.67</strain>
    </source>
</reference>
<accession>A0ABR4H7M8</accession>